<dbReference type="EMBL" id="VSSQ01000004">
    <property type="protein sequence ID" value="MPL57338.1"/>
    <property type="molecule type" value="Genomic_DNA"/>
</dbReference>
<name>A0A644SRM5_9ZZZZ</name>
<comment type="caution">
    <text evidence="1">The sequence shown here is derived from an EMBL/GenBank/DDBJ whole genome shotgun (WGS) entry which is preliminary data.</text>
</comment>
<sequence>MRPYRTPISNLYGTDRFFDALEKELPPVFTRDVASRCMGGLLSPKSMSNADAMGIGPSIRVRIGKKVAYERASFMTWIRQKLST</sequence>
<protein>
    <recommendedName>
        <fullName evidence="2">Helix-turn-helix domain-containing protein</fullName>
    </recommendedName>
</protein>
<reference evidence="1" key="1">
    <citation type="submission" date="2019-08" db="EMBL/GenBank/DDBJ databases">
        <authorList>
            <person name="Kucharzyk K."/>
            <person name="Murdoch R.W."/>
            <person name="Higgins S."/>
            <person name="Loffler F."/>
        </authorList>
    </citation>
    <scope>NUCLEOTIDE SEQUENCE</scope>
</reference>
<accession>A0A644SRM5</accession>
<gene>
    <name evidence="1" type="ORF">SDC9_02839</name>
</gene>
<evidence type="ECO:0008006" key="2">
    <source>
        <dbReference type="Google" id="ProtNLM"/>
    </source>
</evidence>
<dbReference type="AlphaFoldDB" id="A0A644SRM5"/>
<proteinExistence type="predicted"/>
<organism evidence="1">
    <name type="scientific">bioreactor metagenome</name>
    <dbReference type="NCBI Taxonomy" id="1076179"/>
    <lineage>
        <taxon>unclassified sequences</taxon>
        <taxon>metagenomes</taxon>
        <taxon>ecological metagenomes</taxon>
    </lineage>
</organism>
<evidence type="ECO:0000313" key="1">
    <source>
        <dbReference type="EMBL" id="MPL57338.1"/>
    </source>
</evidence>